<dbReference type="EMBL" id="JBBDGL010000004">
    <property type="protein sequence ID" value="MEJ1156476.1"/>
    <property type="molecule type" value="Genomic_DNA"/>
</dbReference>
<dbReference type="GO" id="GO:0016874">
    <property type="term" value="F:ligase activity"/>
    <property type="evidence" value="ECO:0007669"/>
    <property type="project" value="UniProtKB-KW"/>
</dbReference>
<reference evidence="7 8" key="1">
    <citation type="submission" date="2024-02" db="EMBL/GenBank/DDBJ databases">
        <authorList>
            <person name="Saticioglu I.B."/>
        </authorList>
    </citation>
    <scope>NUCLEOTIDE SEQUENCE [LARGE SCALE GENOMIC DNA]</scope>
    <source>
        <strain evidence="7 8">Mu-86</strain>
    </source>
</reference>
<dbReference type="PANTHER" id="PTHR37422:SF17">
    <property type="entry name" value="O-ANTIGEN LIGASE"/>
    <property type="match status" value="1"/>
</dbReference>
<dbReference type="Pfam" id="PF04932">
    <property type="entry name" value="Wzy_C"/>
    <property type="match status" value="1"/>
</dbReference>
<evidence type="ECO:0000256" key="4">
    <source>
        <dbReference type="ARBA" id="ARBA00023136"/>
    </source>
</evidence>
<evidence type="ECO:0000313" key="8">
    <source>
        <dbReference type="Proteomes" id="UP001368654"/>
    </source>
</evidence>
<feature type="transmembrane region" description="Helical" evidence="5">
    <location>
        <begin position="270"/>
        <end position="288"/>
    </location>
</feature>
<evidence type="ECO:0000256" key="1">
    <source>
        <dbReference type="ARBA" id="ARBA00004141"/>
    </source>
</evidence>
<keyword evidence="7" id="KW-0436">Ligase</keyword>
<dbReference type="Proteomes" id="UP001368654">
    <property type="component" value="Unassembled WGS sequence"/>
</dbReference>
<protein>
    <submittedName>
        <fullName evidence="7">O-antigen ligase family protein</fullName>
    </submittedName>
</protein>
<feature type="transmembrane region" description="Helical" evidence="5">
    <location>
        <begin position="399"/>
        <end position="419"/>
    </location>
</feature>
<keyword evidence="8" id="KW-1185">Reference proteome</keyword>
<gene>
    <name evidence="7" type="ORF">WDU96_12780</name>
</gene>
<evidence type="ECO:0000256" key="3">
    <source>
        <dbReference type="ARBA" id="ARBA00022989"/>
    </source>
</evidence>
<feature type="transmembrane region" description="Helical" evidence="5">
    <location>
        <begin position="81"/>
        <end position="99"/>
    </location>
</feature>
<evidence type="ECO:0000259" key="6">
    <source>
        <dbReference type="Pfam" id="PF04932"/>
    </source>
</evidence>
<feature type="transmembrane region" description="Helical" evidence="5">
    <location>
        <begin position="49"/>
        <end position="69"/>
    </location>
</feature>
<comment type="subcellular location">
    <subcellularLocation>
        <location evidence="1">Membrane</location>
        <topology evidence="1">Multi-pass membrane protein</topology>
    </subcellularLocation>
</comment>
<sequence length="466" mass="50999">MAVYSKHPASAPPAPPIREKTGHVMLRAWCVFVLFSAFAGTAWVNAFGLPVSIVITLGAGLLSAVLWVIVRPPLQWRRLPWGILAYLAWATLSVVWSAWPAATWLTLLLLYVTTLQALFVGSVLSWHELVRAVGAGLKWVIGLSLVFELWVSVFVKAPVLPGFVARTESVDPILYWSRNNLFDGGRIQGIVGNANLLGAIALVAIIVFAILITMSPQRRGWPTAWLALSVYMFVRAGSATAVVAAAAVLLVLATVLLMRTASKPGERTRYYVIYAALAVGGTVGLWVIRDAIFGALGRTADLTGREAIWDAVLSRTGERPWIGWGFSTPWVPTEAAFDGWIIDHGESVMQAHNMWVDVSMQLGIIGLILMAGIYLAFIWRSWFFAVDRPRWDLEANRPYSTITLLPTLLATVLLVQGVAESNPLMLWGWMLVVMLAAKVKQSPLVGEGPAERRAAIERGDVVGLRQ</sequence>
<dbReference type="InterPro" id="IPR051533">
    <property type="entry name" value="WaaL-like"/>
</dbReference>
<keyword evidence="2 5" id="KW-0812">Transmembrane</keyword>
<feature type="transmembrane region" description="Helical" evidence="5">
    <location>
        <begin position="225"/>
        <end position="258"/>
    </location>
</feature>
<accession>A0ABU8LXT3</accession>
<proteinExistence type="predicted"/>
<feature type="transmembrane region" description="Helical" evidence="5">
    <location>
        <begin position="358"/>
        <end position="379"/>
    </location>
</feature>
<feature type="transmembrane region" description="Helical" evidence="5">
    <location>
        <begin position="190"/>
        <end position="213"/>
    </location>
</feature>
<feature type="transmembrane region" description="Helical" evidence="5">
    <location>
        <begin position="105"/>
        <end position="124"/>
    </location>
</feature>
<feature type="domain" description="O-antigen ligase-related" evidence="6">
    <location>
        <begin position="226"/>
        <end position="370"/>
    </location>
</feature>
<name>A0ABU8LXT3_9MICO</name>
<feature type="transmembrane region" description="Helical" evidence="5">
    <location>
        <begin position="24"/>
        <end position="43"/>
    </location>
</feature>
<dbReference type="PANTHER" id="PTHR37422">
    <property type="entry name" value="TEICHURONIC ACID BIOSYNTHESIS PROTEIN TUAE"/>
    <property type="match status" value="1"/>
</dbReference>
<evidence type="ECO:0000256" key="5">
    <source>
        <dbReference type="SAM" id="Phobius"/>
    </source>
</evidence>
<dbReference type="RefSeq" id="WP_337338904.1">
    <property type="nucleotide sequence ID" value="NZ_JBBDGL010000004.1"/>
</dbReference>
<evidence type="ECO:0000256" key="2">
    <source>
        <dbReference type="ARBA" id="ARBA00022692"/>
    </source>
</evidence>
<organism evidence="7 8">
    <name type="scientific">Microbacterium marmarense</name>
    <dbReference type="NCBI Taxonomy" id="3122051"/>
    <lineage>
        <taxon>Bacteria</taxon>
        <taxon>Bacillati</taxon>
        <taxon>Actinomycetota</taxon>
        <taxon>Actinomycetes</taxon>
        <taxon>Micrococcales</taxon>
        <taxon>Microbacteriaceae</taxon>
        <taxon>Microbacterium</taxon>
    </lineage>
</organism>
<keyword evidence="3 5" id="KW-1133">Transmembrane helix</keyword>
<keyword evidence="4 5" id="KW-0472">Membrane</keyword>
<comment type="caution">
    <text evidence="7">The sequence shown here is derived from an EMBL/GenBank/DDBJ whole genome shotgun (WGS) entry which is preliminary data.</text>
</comment>
<evidence type="ECO:0000313" key="7">
    <source>
        <dbReference type="EMBL" id="MEJ1156476.1"/>
    </source>
</evidence>
<dbReference type="InterPro" id="IPR007016">
    <property type="entry name" value="O-antigen_ligase-rel_domated"/>
</dbReference>
<feature type="transmembrane region" description="Helical" evidence="5">
    <location>
        <begin position="136"/>
        <end position="155"/>
    </location>
</feature>